<evidence type="ECO:0000313" key="2">
    <source>
        <dbReference type="EMBL" id="ORY57221.1"/>
    </source>
</evidence>
<dbReference type="InterPro" id="IPR036673">
    <property type="entry name" value="Cyanovirin-N_sf"/>
</dbReference>
<protein>
    <recommendedName>
        <fullName evidence="4">Cyanovirin-N domain-containing protein</fullName>
    </recommendedName>
</protein>
<dbReference type="AlphaFoldDB" id="A0A1Y2DD75"/>
<dbReference type="Proteomes" id="UP000193689">
    <property type="component" value="Unassembled WGS sequence"/>
</dbReference>
<gene>
    <name evidence="2" type="ORF">BCR38DRAFT_528147</name>
</gene>
<comment type="caution">
    <text evidence="2">The sequence shown here is derived from an EMBL/GenBank/DDBJ whole genome shotgun (WGS) entry which is preliminary data.</text>
</comment>
<organism evidence="2 3">
    <name type="scientific">Pseudomassariella vexata</name>
    <dbReference type="NCBI Taxonomy" id="1141098"/>
    <lineage>
        <taxon>Eukaryota</taxon>
        <taxon>Fungi</taxon>
        <taxon>Dikarya</taxon>
        <taxon>Ascomycota</taxon>
        <taxon>Pezizomycotina</taxon>
        <taxon>Sordariomycetes</taxon>
        <taxon>Xylariomycetidae</taxon>
        <taxon>Amphisphaeriales</taxon>
        <taxon>Pseudomassariaceae</taxon>
        <taxon>Pseudomassariella</taxon>
    </lineage>
</organism>
<dbReference type="InParanoid" id="A0A1Y2DD75"/>
<dbReference type="GeneID" id="63781628"/>
<feature type="signal peptide" evidence="1">
    <location>
        <begin position="1"/>
        <end position="19"/>
    </location>
</feature>
<accession>A0A1Y2DD75</accession>
<dbReference type="Gene3D" id="2.30.60.10">
    <property type="entry name" value="Cyanovirin-N"/>
    <property type="match status" value="1"/>
</dbReference>
<keyword evidence="1" id="KW-0732">Signal</keyword>
<keyword evidence="3" id="KW-1185">Reference proteome</keyword>
<evidence type="ECO:0000313" key="3">
    <source>
        <dbReference type="Proteomes" id="UP000193689"/>
    </source>
</evidence>
<dbReference type="OrthoDB" id="2947935at2759"/>
<reference evidence="2 3" key="1">
    <citation type="submission" date="2016-07" db="EMBL/GenBank/DDBJ databases">
        <title>Pervasive Adenine N6-methylation of Active Genes in Fungi.</title>
        <authorList>
            <consortium name="DOE Joint Genome Institute"/>
            <person name="Mondo S.J."/>
            <person name="Dannebaum R.O."/>
            <person name="Kuo R.C."/>
            <person name="Labutti K."/>
            <person name="Haridas S."/>
            <person name="Kuo A."/>
            <person name="Salamov A."/>
            <person name="Ahrendt S.R."/>
            <person name="Lipzen A."/>
            <person name="Sullivan W."/>
            <person name="Andreopoulos W.B."/>
            <person name="Clum A."/>
            <person name="Lindquist E."/>
            <person name="Daum C."/>
            <person name="Ramamoorthy G.K."/>
            <person name="Gryganskyi A."/>
            <person name="Culley D."/>
            <person name="Magnuson J.K."/>
            <person name="James T.Y."/>
            <person name="O'Malley M.A."/>
            <person name="Stajich J.E."/>
            <person name="Spatafora J.W."/>
            <person name="Visel A."/>
            <person name="Grigoriev I.V."/>
        </authorList>
    </citation>
    <scope>NUCLEOTIDE SEQUENCE [LARGE SCALE GENOMIC DNA]</scope>
    <source>
        <strain evidence="2 3">CBS 129021</strain>
    </source>
</reference>
<dbReference type="EMBL" id="MCFJ01000020">
    <property type="protein sequence ID" value="ORY57221.1"/>
    <property type="molecule type" value="Genomic_DNA"/>
</dbReference>
<sequence length="177" mass="19827">MKFLTSILLVLITLTGTLASPYLKNCNLIDWRNETGSAFWIQAQCGESLENATQCLDFDIIHCFANAYGTLIPAYNSHGLFNNTCGHCSFGVDKKDAAHYGLLECDCRVNKTAVHTSLRTDQVIRYESSLGLICPYNNTAARSVECPSDRKNTLNKIDFHEREVRRSLPGGRSRPLY</sequence>
<name>A0A1Y2DD75_9PEZI</name>
<dbReference type="RefSeq" id="XP_040710573.1">
    <property type="nucleotide sequence ID" value="XM_040865416.1"/>
</dbReference>
<proteinExistence type="predicted"/>
<evidence type="ECO:0000256" key="1">
    <source>
        <dbReference type="SAM" id="SignalP"/>
    </source>
</evidence>
<feature type="chain" id="PRO_5012621226" description="Cyanovirin-N domain-containing protein" evidence="1">
    <location>
        <begin position="20"/>
        <end position="177"/>
    </location>
</feature>
<evidence type="ECO:0008006" key="4">
    <source>
        <dbReference type="Google" id="ProtNLM"/>
    </source>
</evidence>